<evidence type="ECO:0000256" key="1">
    <source>
        <dbReference type="SAM" id="MobiDB-lite"/>
    </source>
</evidence>
<protein>
    <submittedName>
        <fullName evidence="2">Unplaced genomic scaffold K443scaffold_150, whole genome shotgun sequence</fullName>
    </submittedName>
</protein>
<name>A0A0C9X8I3_9AGAR</name>
<sequence length="178" mass="20188">MPPRPPKKRRQPPTNEDNRPNDDECPQTNHHHPPWLTNDGQRPPTDRPRYEIRCPVVSKRRHGEYPCPTFVPTPLADNGSYVATTNDAHHERMTSSILYEWRQGPTTTTQEVRTPSSTNGNERPGLPAPDTNGDNHPAAPPPTNGDDRLHHHLMNGDKWPHHHHAVNGDKPPAPPHRR</sequence>
<feature type="region of interest" description="Disordered" evidence="1">
    <location>
        <begin position="98"/>
        <end position="178"/>
    </location>
</feature>
<organism evidence="2 3">
    <name type="scientific">Laccaria amethystina LaAM-08-1</name>
    <dbReference type="NCBI Taxonomy" id="1095629"/>
    <lineage>
        <taxon>Eukaryota</taxon>
        <taxon>Fungi</taxon>
        <taxon>Dikarya</taxon>
        <taxon>Basidiomycota</taxon>
        <taxon>Agaricomycotina</taxon>
        <taxon>Agaricomycetes</taxon>
        <taxon>Agaricomycetidae</taxon>
        <taxon>Agaricales</taxon>
        <taxon>Agaricineae</taxon>
        <taxon>Hydnangiaceae</taxon>
        <taxon>Laccaria</taxon>
    </lineage>
</organism>
<feature type="compositionally biased region" description="Basic residues" evidence="1">
    <location>
        <begin position="1"/>
        <end position="11"/>
    </location>
</feature>
<keyword evidence="3" id="KW-1185">Reference proteome</keyword>
<reference evidence="3" key="2">
    <citation type="submission" date="2015-01" db="EMBL/GenBank/DDBJ databases">
        <title>Evolutionary Origins and Diversification of the Mycorrhizal Mutualists.</title>
        <authorList>
            <consortium name="DOE Joint Genome Institute"/>
            <consortium name="Mycorrhizal Genomics Consortium"/>
            <person name="Kohler A."/>
            <person name="Kuo A."/>
            <person name="Nagy L.G."/>
            <person name="Floudas D."/>
            <person name="Copeland A."/>
            <person name="Barry K.W."/>
            <person name="Cichocki N."/>
            <person name="Veneault-Fourrey C."/>
            <person name="LaButti K."/>
            <person name="Lindquist E.A."/>
            <person name="Lipzen A."/>
            <person name="Lundell T."/>
            <person name="Morin E."/>
            <person name="Murat C."/>
            <person name="Riley R."/>
            <person name="Ohm R."/>
            <person name="Sun H."/>
            <person name="Tunlid A."/>
            <person name="Henrissat B."/>
            <person name="Grigoriev I.V."/>
            <person name="Hibbett D.S."/>
            <person name="Martin F."/>
        </authorList>
    </citation>
    <scope>NUCLEOTIDE SEQUENCE [LARGE SCALE GENOMIC DNA]</scope>
    <source>
        <strain evidence="3">LaAM-08-1</strain>
    </source>
</reference>
<feature type="compositionally biased region" description="Polar residues" evidence="1">
    <location>
        <begin position="104"/>
        <end position="121"/>
    </location>
</feature>
<dbReference type="Proteomes" id="UP000054477">
    <property type="component" value="Unassembled WGS sequence"/>
</dbReference>
<evidence type="ECO:0000313" key="2">
    <source>
        <dbReference type="EMBL" id="KIJ97723.1"/>
    </source>
</evidence>
<accession>A0A0C9X8I3</accession>
<proteinExistence type="predicted"/>
<reference evidence="2 3" key="1">
    <citation type="submission" date="2014-04" db="EMBL/GenBank/DDBJ databases">
        <authorList>
            <consortium name="DOE Joint Genome Institute"/>
            <person name="Kuo A."/>
            <person name="Kohler A."/>
            <person name="Nagy L.G."/>
            <person name="Floudas D."/>
            <person name="Copeland A."/>
            <person name="Barry K.W."/>
            <person name="Cichocki N."/>
            <person name="Veneault-Fourrey C."/>
            <person name="LaButti K."/>
            <person name="Lindquist E.A."/>
            <person name="Lipzen A."/>
            <person name="Lundell T."/>
            <person name="Morin E."/>
            <person name="Murat C."/>
            <person name="Sun H."/>
            <person name="Tunlid A."/>
            <person name="Henrissat B."/>
            <person name="Grigoriev I.V."/>
            <person name="Hibbett D.S."/>
            <person name="Martin F."/>
            <person name="Nordberg H.P."/>
            <person name="Cantor M.N."/>
            <person name="Hua S.X."/>
        </authorList>
    </citation>
    <scope>NUCLEOTIDE SEQUENCE [LARGE SCALE GENOMIC DNA]</scope>
    <source>
        <strain evidence="2 3">LaAM-08-1</strain>
    </source>
</reference>
<feature type="region of interest" description="Disordered" evidence="1">
    <location>
        <begin position="1"/>
        <end position="79"/>
    </location>
</feature>
<dbReference type="AlphaFoldDB" id="A0A0C9X8I3"/>
<feature type="compositionally biased region" description="Basic and acidic residues" evidence="1">
    <location>
        <begin position="145"/>
        <end position="159"/>
    </location>
</feature>
<dbReference type="HOGENOM" id="CLU_1555509_0_0_1"/>
<evidence type="ECO:0000313" key="3">
    <source>
        <dbReference type="Proteomes" id="UP000054477"/>
    </source>
</evidence>
<gene>
    <name evidence="2" type="ORF">K443DRAFT_9676</name>
</gene>
<dbReference type="EMBL" id="KN838685">
    <property type="protein sequence ID" value="KIJ97723.1"/>
    <property type="molecule type" value="Genomic_DNA"/>
</dbReference>